<dbReference type="GO" id="GO:0004029">
    <property type="term" value="F:aldehyde dehydrogenase (NAD+) activity"/>
    <property type="evidence" value="ECO:0007669"/>
    <property type="project" value="TreeGrafter"/>
</dbReference>
<organism evidence="2">
    <name type="scientific">Microbacterium sp. A8/3-1</name>
    <dbReference type="NCBI Taxonomy" id="3160749"/>
    <lineage>
        <taxon>Bacteria</taxon>
        <taxon>Bacillati</taxon>
        <taxon>Actinomycetota</taxon>
        <taxon>Actinomycetes</taxon>
        <taxon>Micrococcales</taxon>
        <taxon>Microbacteriaceae</taxon>
        <taxon>Microbacterium</taxon>
    </lineage>
</organism>
<name>A0AAU7W2Y5_9MICO</name>
<dbReference type="AlphaFoldDB" id="A0AAU7W2Y5"/>
<feature type="domain" description="NAD-dependent epimerase/dehydratase" evidence="1">
    <location>
        <begin position="3"/>
        <end position="236"/>
    </location>
</feature>
<dbReference type="InterPro" id="IPR001509">
    <property type="entry name" value="Epimerase_deHydtase"/>
</dbReference>
<dbReference type="PANTHER" id="PTHR48079">
    <property type="entry name" value="PROTEIN YEEZ"/>
    <property type="match status" value="1"/>
</dbReference>
<dbReference type="GO" id="GO:0005737">
    <property type="term" value="C:cytoplasm"/>
    <property type="evidence" value="ECO:0007669"/>
    <property type="project" value="TreeGrafter"/>
</dbReference>
<reference evidence="2" key="1">
    <citation type="submission" date="2024-06" db="EMBL/GenBank/DDBJ databases">
        <title>Draft genome sequence of Microbacterium sp. strain A8/3-1, isolated from Oxytropis tragacanthoides Fisch. ex DC. Root nodules in the Altai region of Russia.</title>
        <authorList>
            <person name="Sazanova A."/>
            <person name="Guro P."/>
            <person name="Kuznetsova I."/>
            <person name="Belimov A."/>
            <person name="Safronova V."/>
        </authorList>
    </citation>
    <scope>NUCLEOTIDE SEQUENCE</scope>
    <source>
        <strain evidence="2">A8/3-1</strain>
    </source>
</reference>
<dbReference type="SUPFAM" id="SSF51735">
    <property type="entry name" value="NAD(P)-binding Rossmann-fold domains"/>
    <property type="match status" value="1"/>
</dbReference>
<dbReference type="RefSeq" id="WP_350353314.1">
    <property type="nucleotide sequence ID" value="NZ_CP158357.1"/>
</dbReference>
<accession>A0AAU7W2Y5</accession>
<gene>
    <name evidence="2" type="ORF">ABS642_10600</name>
</gene>
<dbReference type="PANTHER" id="PTHR48079:SF6">
    <property type="entry name" value="NAD(P)-BINDING DOMAIN-CONTAINING PROTEIN-RELATED"/>
    <property type="match status" value="1"/>
</dbReference>
<evidence type="ECO:0000259" key="1">
    <source>
        <dbReference type="Pfam" id="PF01370"/>
    </source>
</evidence>
<sequence length="341" mass="37050">MIVLVTGATGLLGTALIEELTRSGHTVRVLVRDPSKLMATVPHLYSNLDIVTGNITSPDIWNRALPGVDGVIHAAAFFREYYEQDADTTVLHDTNVTALTTLISAAEQHAVPVIVHTSSTTVLAPGTLAHPAGRNSPQNSDRRNLYRASKVDAETAVQNYVRDGGTVRIPMILPGWMWGPADTGPTAAGRLYRSIVRQQIAAIPRAGNHIVDSRDVALGAVRALERGTSGERYVLAGRWTPLPDVAALIADTEQIPHPRTIPSSMAMLFAGLVEWLARTRRTTPATTRAAVRVLLDGHHNRIDSTDALKELGITFRPLEDTISDIAHWHHKTAHNPPDNHI</sequence>
<proteinExistence type="predicted"/>
<dbReference type="Gene3D" id="3.40.50.720">
    <property type="entry name" value="NAD(P)-binding Rossmann-like Domain"/>
    <property type="match status" value="1"/>
</dbReference>
<dbReference type="InterPro" id="IPR036291">
    <property type="entry name" value="NAD(P)-bd_dom_sf"/>
</dbReference>
<protein>
    <submittedName>
        <fullName evidence="2">NAD-dependent epimerase/dehydratase family protein</fullName>
    </submittedName>
</protein>
<dbReference type="Pfam" id="PF01370">
    <property type="entry name" value="Epimerase"/>
    <property type="match status" value="1"/>
</dbReference>
<dbReference type="EMBL" id="CP158357">
    <property type="protein sequence ID" value="XBX80513.1"/>
    <property type="molecule type" value="Genomic_DNA"/>
</dbReference>
<dbReference type="InterPro" id="IPR051783">
    <property type="entry name" value="NAD(P)-dependent_oxidoreduct"/>
</dbReference>
<evidence type="ECO:0000313" key="2">
    <source>
        <dbReference type="EMBL" id="XBX80513.1"/>
    </source>
</evidence>